<sequence>MSPYYKTHFILSRGIFQEEWCLCRVAASVVAAPLLLAEGLLAEDGMVMLQPSTNSNTKSPPSKGKFGSLNDLPNINTFAAGGHGPAVNVHPLPDLPHVVIKV</sequence>
<reference evidence="1 2" key="1">
    <citation type="submission" date="2014-04" db="EMBL/GenBank/DDBJ databases">
        <authorList>
            <consortium name="DOE Joint Genome Institute"/>
            <person name="Kuo A."/>
            <person name="Martino E."/>
            <person name="Perotto S."/>
            <person name="Kohler A."/>
            <person name="Nagy L.G."/>
            <person name="Floudas D."/>
            <person name="Copeland A."/>
            <person name="Barry K.W."/>
            <person name="Cichocki N."/>
            <person name="Veneault-Fourrey C."/>
            <person name="LaButti K."/>
            <person name="Lindquist E.A."/>
            <person name="Lipzen A."/>
            <person name="Lundell T."/>
            <person name="Morin E."/>
            <person name="Murat C."/>
            <person name="Sun H."/>
            <person name="Tunlid A."/>
            <person name="Henrissat B."/>
            <person name="Grigoriev I.V."/>
            <person name="Hibbett D.S."/>
            <person name="Martin F."/>
            <person name="Nordberg H.P."/>
            <person name="Cantor M.N."/>
            <person name="Hua S.X."/>
        </authorList>
    </citation>
    <scope>NUCLEOTIDE SEQUENCE [LARGE SCALE GENOMIC DNA]</scope>
    <source>
        <strain evidence="1 2">Zn</strain>
    </source>
</reference>
<protein>
    <submittedName>
        <fullName evidence="1">Uncharacterized protein</fullName>
    </submittedName>
</protein>
<dbReference type="InParanoid" id="A0A0C3HE17"/>
<dbReference type="AlphaFoldDB" id="A0A0C3HE17"/>
<proteinExistence type="predicted"/>
<dbReference type="Proteomes" id="UP000054321">
    <property type="component" value="Unassembled WGS sequence"/>
</dbReference>
<name>A0A0C3HE17_OIDMZ</name>
<accession>A0A0C3HE17</accession>
<evidence type="ECO:0000313" key="1">
    <source>
        <dbReference type="EMBL" id="KIN00537.1"/>
    </source>
</evidence>
<organism evidence="1 2">
    <name type="scientific">Oidiodendron maius (strain Zn)</name>
    <dbReference type="NCBI Taxonomy" id="913774"/>
    <lineage>
        <taxon>Eukaryota</taxon>
        <taxon>Fungi</taxon>
        <taxon>Dikarya</taxon>
        <taxon>Ascomycota</taxon>
        <taxon>Pezizomycotina</taxon>
        <taxon>Leotiomycetes</taxon>
        <taxon>Leotiomycetes incertae sedis</taxon>
        <taxon>Myxotrichaceae</taxon>
        <taxon>Oidiodendron</taxon>
    </lineage>
</organism>
<reference evidence="2" key="2">
    <citation type="submission" date="2015-01" db="EMBL/GenBank/DDBJ databases">
        <title>Evolutionary Origins and Diversification of the Mycorrhizal Mutualists.</title>
        <authorList>
            <consortium name="DOE Joint Genome Institute"/>
            <consortium name="Mycorrhizal Genomics Consortium"/>
            <person name="Kohler A."/>
            <person name="Kuo A."/>
            <person name="Nagy L.G."/>
            <person name="Floudas D."/>
            <person name="Copeland A."/>
            <person name="Barry K.W."/>
            <person name="Cichocki N."/>
            <person name="Veneault-Fourrey C."/>
            <person name="LaButti K."/>
            <person name="Lindquist E.A."/>
            <person name="Lipzen A."/>
            <person name="Lundell T."/>
            <person name="Morin E."/>
            <person name="Murat C."/>
            <person name="Riley R."/>
            <person name="Ohm R."/>
            <person name="Sun H."/>
            <person name="Tunlid A."/>
            <person name="Henrissat B."/>
            <person name="Grigoriev I.V."/>
            <person name="Hibbett D.S."/>
            <person name="Martin F."/>
        </authorList>
    </citation>
    <scope>NUCLEOTIDE SEQUENCE [LARGE SCALE GENOMIC DNA]</scope>
    <source>
        <strain evidence="2">Zn</strain>
    </source>
</reference>
<keyword evidence="2" id="KW-1185">Reference proteome</keyword>
<gene>
    <name evidence="1" type="ORF">OIDMADRAFT_55121</name>
</gene>
<dbReference type="HOGENOM" id="CLU_2278278_0_0_1"/>
<dbReference type="EMBL" id="KN832877">
    <property type="protein sequence ID" value="KIN00537.1"/>
    <property type="molecule type" value="Genomic_DNA"/>
</dbReference>
<evidence type="ECO:0000313" key="2">
    <source>
        <dbReference type="Proteomes" id="UP000054321"/>
    </source>
</evidence>